<dbReference type="EMBL" id="CM017614">
    <property type="protein sequence ID" value="TYI29920.1"/>
    <property type="molecule type" value="Genomic_DNA"/>
</dbReference>
<evidence type="ECO:0000313" key="2">
    <source>
        <dbReference type="EMBL" id="TYI29920.1"/>
    </source>
</evidence>
<keyword evidence="1" id="KW-1133">Transmembrane helix</keyword>
<dbReference type="AlphaFoldDB" id="A0A5D2QRE7"/>
<name>A0A5D2QRE7_GOSTO</name>
<keyword evidence="1" id="KW-0812">Transmembrane</keyword>
<keyword evidence="3" id="KW-1185">Reference proteome</keyword>
<gene>
    <name evidence="2" type="ORF">ES332_A05G350100v1</name>
</gene>
<organism evidence="2 3">
    <name type="scientific">Gossypium tomentosum</name>
    <name type="common">Hawaiian cotton</name>
    <name type="synonym">Gossypium sandvicense</name>
    <dbReference type="NCBI Taxonomy" id="34277"/>
    <lineage>
        <taxon>Eukaryota</taxon>
        <taxon>Viridiplantae</taxon>
        <taxon>Streptophyta</taxon>
        <taxon>Embryophyta</taxon>
        <taxon>Tracheophyta</taxon>
        <taxon>Spermatophyta</taxon>
        <taxon>Magnoliopsida</taxon>
        <taxon>eudicotyledons</taxon>
        <taxon>Gunneridae</taxon>
        <taxon>Pentapetalae</taxon>
        <taxon>rosids</taxon>
        <taxon>malvids</taxon>
        <taxon>Malvales</taxon>
        <taxon>Malvaceae</taxon>
        <taxon>Malvoideae</taxon>
        <taxon>Gossypium</taxon>
    </lineage>
</organism>
<evidence type="ECO:0000256" key="1">
    <source>
        <dbReference type="SAM" id="Phobius"/>
    </source>
</evidence>
<sequence>MYLTSNTYQSARVQDALLTACKLANIFLVKYYFKDLLISIFCFLKYDYICFICSGTAISMVMKYADNIVKLKSKGELNPIKGRKKWSNSHRNRSTTSEILVLQLSDSGF</sequence>
<protein>
    <submittedName>
        <fullName evidence="2">Uncharacterized protein</fullName>
    </submittedName>
</protein>
<reference evidence="2 3" key="1">
    <citation type="submission" date="2019-07" db="EMBL/GenBank/DDBJ databases">
        <title>WGS assembly of Gossypium tomentosum.</title>
        <authorList>
            <person name="Chen Z.J."/>
            <person name="Sreedasyam A."/>
            <person name="Ando A."/>
            <person name="Song Q."/>
            <person name="De L."/>
            <person name="Hulse-Kemp A."/>
            <person name="Ding M."/>
            <person name="Ye W."/>
            <person name="Kirkbride R."/>
            <person name="Jenkins J."/>
            <person name="Plott C."/>
            <person name="Lovell J."/>
            <person name="Lin Y.-M."/>
            <person name="Vaughn R."/>
            <person name="Liu B."/>
            <person name="Li W."/>
            <person name="Simpson S."/>
            <person name="Scheffler B."/>
            <person name="Saski C."/>
            <person name="Grover C."/>
            <person name="Hu G."/>
            <person name="Conover J."/>
            <person name="Carlson J."/>
            <person name="Shu S."/>
            <person name="Boston L."/>
            <person name="Williams M."/>
            <person name="Peterson D."/>
            <person name="Mcgee K."/>
            <person name="Jones D."/>
            <person name="Wendel J."/>
            <person name="Stelly D."/>
            <person name="Grimwood J."/>
            <person name="Schmutz J."/>
        </authorList>
    </citation>
    <scope>NUCLEOTIDE SEQUENCE [LARGE SCALE GENOMIC DNA]</scope>
    <source>
        <strain evidence="2">7179.01</strain>
    </source>
</reference>
<feature type="transmembrane region" description="Helical" evidence="1">
    <location>
        <begin position="36"/>
        <end position="62"/>
    </location>
</feature>
<proteinExistence type="predicted"/>
<accession>A0A5D2QRE7</accession>
<keyword evidence="1" id="KW-0472">Membrane</keyword>
<evidence type="ECO:0000313" key="3">
    <source>
        <dbReference type="Proteomes" id="UP000322667"/>
    </source>
</evidence>
<dbReference type="Proteomes" id="UP000322667">
    <property type="component" value="Chromosome A05"/>
</dbReference>